<evidence type="ECO:0000256" key="4">
    <source>
        <dbReference type="ARBA" id="ARBA00023136"/>
    </source>
</evidence>
<evidence type="ECO:0000256" key="5">
    <source>
        <dbReference type="SAM" id="Phobius"/>
    </source>
</evidence>
<keyword evidence="4 5" id="KW-0472">Membrane</keyword>
<comment type="subcellular location">
    <subcellularLocation>
        <location evidence="1">Membrane</location>
        <topology evidence="1">Multi-pass membrane protein</topology>
    </subcellularLocation>
</comment>
<evidence type="ECO:0000256" key="3">
    <source>
        <dbReference type="ARBA" id="ARBA00022989"/>
    </source>
</evidence>
<reference evidence="7" key="1">
    <citation type="submission" date="2025-08" db="UniProtKB">
        <authorList>
            <consortium name="RefSeq"/>
        </authorList>
    </citation>
    <scope>IDENTIFICATION</scope>
    <source>
        <tissue evidence="7">Testes</tissue>
    </source>
</reference>
<evidence type="ECO:0000313" key="7">
    <source>
        <dbReference type="RefSeq" id="XP_002740199.1"/>
    </source>
</evidence>
<feature type="transmembrane region" description="Helical" evidence="5">
    <location>
        <begin position="52"/>
        <end position="73"/>
    </location>
</feature>
<dbReference type="Proteomes" id="UP000694865">
    <property type="component" value="Unplaced"/>
</dbReference>
<keyword evidence="2 5" id="KW-0812">Transmembrane</keyword>
<dbReference type="GeneID" id="100376746"/>
<keyword evidence="6" id="KW-1185">Reference proteome</keyword>
<feature type="transmembrane region" description="Helical" evidence="5">
    <location>
        <begin position="85"/>
        <end position="109"/>
    </location>
</feature>
<name>A0ABM0GYH8_SACKO</name>
<evidence type="ECO:0000313" key="6">
    <source>
        <dbReference type="Proteomes" id="UP000694865"/>
    </source>
</evidence>
<keyword evidence="3 5" id="KW-1133">Transmembrane helix</keyword>
<gene>
    <name evidence="7" type="primary">LOC100376746</name>
</gene>
<feature type="transmembrane region" description="Helical" evidence="5">
    <location>
        <begin position="153"/>
        <end position="176"/>
    </location>
</feature>
<sequence length="306" mass="32470">MSTISESSVIEDWTVVCVIRAGNICGVIQILMGFALVGTGLATFVVPPQISLLVAPFWAGFLVMICGRFAMLSTQTKTKVMVRNIRLGVFLGSTVVSVSVCSCASIFIYPMWMGVRQFGCTHNEDTLVCTCGSAIFPRLESCQTITGPVYSLLLTNLVLCSLCISTVVSGLLLSLYTYSIFIRHLPDDPIEPQLLSSTSTVNGSGNGLSNYTPNGTLQMNGTMCALPNGITNNNYGRVNAMCARGYVKTCGIANGRPPGITSLDDVPNGYTNGIGHNGVLTSQPRTCTNCSCAGGLRNCVGQETQI</sequence>
<dbReference type="InterPro" id="IPR007237">
    <property type="entry name" value="CD20-like"/>
</dbReference>
<dbReference type="Pfam" id="PF04103">
    <property type="entry name" value="CD20"/>
    <property type="match status" value="1"/>
</dbReference>
<feature type="transmembrane region" description="Helical" evidence="5">
    <location>
        <begin position="21"/>
        <end position="46"/>
    </location>
</feature>
<proteinExistence type="predicted"/>
<dbReference type="RefSeq" id="XP_002740199.1">
    <property type="nucleotide sequence ID" value="XM_002740153.2"/>
</dbReference>
<evidence type="ECO:0000256" key="2">
    <source>
        <dbReference type="ARBA" id="ARBA00022692"/>
    </source>
</evidence>
<organism evidence="6 7">
    <name type="scientific">Saccoglossus kowalevskii</name>
    <name type="common">Acorn worm</name>
    <dbReference type="NCBI Taxonomy" id="10224"/>
    <lineage>
        <taxon>Eukaryota</taxon>
        <taxon>Metazoa</taxon>
        <taxon>Hemichordata</taxon>
        <taxon>Enteropneusta</taxon>
        <taxon>Harrimaniidae</taxon>
        <taxon>Saccoglossus</taxon>
    </lineage>
</organism>
<protein>
    <submittedName>
        <fullName evidence="7">Uncharacterized protein LOC100376746</fullName>
    </submittedName>
</protein>
<evidence type="ECO:0000256" key="1">
    <source>
        <dbReference type="ARBA" id="ARBA00004141"/>
    </source>
</evidence>
<accession>A0ABM0GYH8</accession>